<dbReference type="EMBL" id="CAKOFQ010006695">
    <property type="protein sequence ID" value="CAH1961431.1"/>
    <property type="molecule type" value="Genomic_DNA"/>
</dbReference>
<feature type="compositionally biased region" description="Low complexity" evidence="1">
    <location>
        <begin position="588"/>
        <end position="600"/>
    </location>
</feature>
<evidence type="ECO:0000256" key="1">
    <source>
        <dbReference type="SAM" id="MobiDB-lite"/>
    </source>
</evidence>
<feature type="compositionally biased region" description="Polar residues" evidence="1">
    <location>
        <begin position="660"/>
        <end position="671"/>
    </location>
</feature>
<feature type="region of interest" description="Disordered" evidence="1">
    <location>
        <begin position="433"/>
        <end position="452"/>
    </location>
</feature>
<sequence>MHCLSTIYGDPIEQADQLQHGYTYVAVPYGHEFSALDYESLLDHWISPSTFKMKMPKTMESEEQTGCVKFNLDGDLDTHKMSVTGESRSIIKMIERNYVLPDLNRTLFQDALKKRSRGIRDSIVHARVSSTRNLTGGMLANPEHLNECVPHFCEVCDPSGADCPECKGQCETEISSSKKNSTTISGDQYPGECKEPCEEDFICCPICNCFIQLQGKEKVTCSTSCDYFQQRKESCPECKCRLSERPYSTDSTGRQYFQSSCNIKGSEDSVNSGRKSSDKSGESWKNKHTVETEHSVETKHSVSREDSLERRRSRESGHSSVREDSLESVHSNSRRLSEQTEASSGRRSSVGSEREDSPGKKMSGGRKQSGEGKGSEARAGKLRPANKKDKCGKDHGNFAEFNKPCEDCICDSTKRGSDDLDLTEGIKDSVISRHSHLKSQRGSADNTEEVTDSVINRKSVKEEETKLLFPDSCRAYKHGISCLICGCDHKKLREKSRCPKDGEKGCEPGCEYFQRTGVGYPDFKCEEVEDILQLVIDKAQDIVEHGGRKNRFGSRESRRMFTYEGSMSSTKGSSDVSPKPRRRKSMQSQDSNRSSTRSSLASEEKAKGSCCCLDWEDLSVMASCFASHEELVRCSAAETRKQSTASNRNKYTHSLHKDSVVSTKSRSFSTGEQEKTDKDKKGYRSNMSTDSLEAEDVPKKRLSSGTKKGTKKAASSSGKKKDGTSGKKAASPSGKKSEGKGAFSKDSMKMSIECKPMKLCGRGKTCFAERSSKCMTVKVLDCINECFSRTTNISGADVDCGCYDNAAVVDKQEKRCTTAGACDAETNTTESYKTPSTCAVEQDIIQQLTRISVEIENLRCCSQSTTKILSEVSIPAPNSRASSSLKSVTFSSLAACSPCLPSSGIEERRNGSLNENEIGEPMKKQVGEPKDEKNLEVVSKSVPVNVLSGSGSVQDWSCPCSGRFGFCDCDNSNVEPTSDLIRDDNNKCIRKFGTPCAGRNSDEEIRSTGSLDRNQAAEPTEKQIGELKDETVDPAAQEVNKNLEVVSTSVPVNNLPDSGSGQVYSCPCTGRFGFCDCDNSDVEPIGDEEIRRSESLEKNQVGEPKQKQVGDSKGENDPVTQETNKNLKVVSASVNNLPDSGTCQEPTSEPPKYILTSNDNSELMKKLGTPCAGDNRDEKVASGGRCLSFERRVEADMRKAGTIDRDTQVGESCLCIAPESYSKEICLKNLCYYDDCTDKSVPRSISSDSLDSDCKVKSVKEKTKLCKKHLHVSVDDIYNMSKDKKAQEQKSCWCIPNEGFQGISIKNKMDVNFFGVLGTDTHGYHYSKTKRYKKRGSSAIFQLVSEPSTAESDALSPNGAVNYNSNKRRGKCCH</sequence>
<proteinExistence type="predicted"/>
<dbReference type="OrthoDB" id="1738954at2759"/>
<keyword evidence="3" id="KW-1185">Reference proteome</keyword>
<feature type="compositionally biased region" description="Basic and acidic residues" evidence="1">
    <location>
        <begin position="368"/>
        <end position="379"/>
    </location>
</feature>
<evidence type="ECO:0000313" key="2">
    <source>
        <dbReference type="EMBL" id="CAH1961431.1"/>
    </source>
</evidence>
<reference evidence="2" key="1">
    <citation type="submission" date="2022-03" db="EMBL/GenBank/DDBJ databases">
        <authorList>
            <person name="Sayadi A."/>
        </authorList>
    </citation>
    <scope>NUCLEOTIDE SEQUENCE</scope>
</reference>
<evidence type="ECO:0000313" key="3">
    <source>
        <dbReference type="Proteomes" id="UP001152888"/>
    </source>
</evidence>
<feature type="region of interest" description="Disordered" evidence="1">
    <location>
        <begin position="547"/>
        <end position="600"/>
    </location>
</feature>
<organism evidence="2 3">
    <name type="scientific">Acanthoscelides obtectus</name>
    <name type="common">Bean weevil</name>
    <name type="synonym">Bruchus obtectus</name>
    <dbReference type="NCBI Taxonomy" id="200917"/>
    <lineage>
        <taxon>Eukaryota</taxon>
        <taxon>Metazoa</taxon>
        <taxon>Ecdysozoa</taxon>
        <taxon>Arthropoda</taxon>
        <taxon>Hexapoda</taxon>
        <taxon>Insecta</taxon>
        <taxon>Pterygota</taxon>
        <taxon>Neoptera</taxon>
        <taxon>Endopterygota</taxon>
        <taxon>Coleoptera</taxon>
        <taxon>Polyphaga</taxon>
        <taxon>Cucujiformia</taxon>
        <taxon>Chrysomeloidea</taxon>
        <taxon>Chrysomelidae</taxon>
        <taxon>Bruchinae</taxon>
        <taxon>Bruchini</taxon>
        <taxon>Acanthoscelides</taxon>
    </lineage>
</organism>
<feature type="compositionally biased region" description="Polar residues" evidence="1">
    <location>
        <begin position="565"/>
        <end position="576"/>
    </location>
</feature>
<feature type="region of interest" description="Disordered" evidence="1">
    <location>
        <begin position="1092"/>
        <end position="1125"/>
    </location>
</feature>
<feature type="compositionally biased region" description="Polar residues" evidence="1">
    <location>
        <begin position="265"/>
        <end position="274"/>
    </location>
</feature>
<comment type="caution">
    <text evidence="2">The sequence shown here is derived from an EMBL/GenBank/DDBJ whole genome shotgun (WGS) entry which is preliminary data.</text>
</comment>
<feature type="region of interest" description="Disordered" evidence="1">
    <location>
        <begin position="265"/>
        <end position="393"/>
    </location>
</feature>
<feature type="region of interest" description="Disordered" evidence="1">
    <location>
        <begin position="999"/>
        <end position="1029"/>
    </location>
</feature>
<name>A0A9P0K0V7_ACAOB</name>
<feature type="compositionally biased region" description="Basic and acidic residues" evidence="1">
    <location>
        <begin position="672"/>
        <end position="682"/>
    </location>
</feature>
<feature type="region of interest" description="Disordered" evidence="1">
    <location>
        <begin position="637"/>
        <end position="743"/>
    </location>
</feature>
<protein>
    <submittedName>
        <fullName evidence="2">Uncharacterized protein</fullName>
    </submittedName>
</protein>
<feature type="compositionally biased region" description="Basic and acidic residues" evidence="1">
    <location>
        <begin position="1104"/>
        <end position="1116"/>
    </location>
</feature>
<gene>
    <name evidence="2" type="ORF">ACAOBT_LOCUS4155</name>
</gene>
<feature type="compositionally biased region" description="Basic and acidic residues" evidence="1">
    <location>
        <begin position="547"/>
        <end position="561"/>
    </location>
</feature>
<feature type="compositionally biased region" description="Basic and acidic residues" evidence="1">
    <location>
        <begin position="275"/>
        <end position="327"/>
    </location>
</feature>
<feature type="compositionally biased region" description="Basic and acidic residues" evidence="1">
    <location>
        <begin position="1019"/>
        <end position="1029"/>
    </location>
</feature>
<dbReference type="Proteomes" id="UP001152888">
    <property type="component" value="Unassembled WGS sequence"/>
</dbReference>
<feature type="compositionally biased region" description="Low complexity" evidence="1">
    <location>
        <begin position="703"/>
        <end position="717"/>
    </location>
</feature>
<accession>A0A9P0K0V7</accession>